<name>Q6ILW1_DROME</name>
<gene>
    <name evidence="2" type="ORF">HDC08259</name>
</gene>
<reference evidence="2" key="1">
    <citation type="journal article" date="2003" name="Genome Biol.">
        <title>An integrated gene annotation and transcriptional profiling approach towards the full gene content of the Drosophila genome.</title>
        <authorList>
            <person name="Hild M."/>
            <person name="Beckmann B."/>
            <person name="Haas S.A."/>
            <person name="Koch B."/>
            <person name="Solovyev V."/>
            <person name="Busold C."/>
            <person name="Fellenberg K."/>
            <person name="Boutros M."/>
            <person name="Vingron M."/>
            <person name="Sauer F."/>
            <person name="Hoheisel J.D."/>
            <person name="Paro R."/>
        </authorList>
    </citation>
    <scope>NUCLEOTIDE SEQUENCE</scope>
</reference>
<keyword evidence="1" id="KW-0472">Membrane</keyword>
<feature type="transmembrane region" description="Helical" evidence="1">
    <location>
        <begin position="80"/>
        <end position="100"/>
    </location>
</feature>
<keyword evidence="1" id="KW-1133">Transmembrane helix</keyword>
<protein>
    <submittedName>
        <fullName evidence="2">HDC08259</fullName>
    </submittedName>
</protein>
<evidence type="ECO:0000256" key="1">
    <source>
        <dbReference type="SAM" id="Phobius"/>
    </source>
</evidence>
<dbReference type="AlphaFoldDB" id="Q6ILW1"/>
<evidence type="ECO:0000313" key="2">
    <source>
        <dbReference type="EMBL" id="DAA02751.1"/>
    </source>
</evidence>
<keyword evidence="1" id="KW-0812">Transmembrane</keyword>
<accession>Q6ILW1</accession>
<dbReference type="EMBL" id="BK001905">
    <property type="protein sequence ID" value="DAA02751.1"/>
    <property type="molecule type" value="Genomic_DNA"/>
</dbReference>
<organism evidence="2">
    <name type="scientific">Drosophila melanogaster</name>
    <name type="common">Fruit fly</name>
    <dbReference type="NCBI Taxonomy" id="7227"/>
    <lineage>
        <taxon>Eukaryota</taxon>
        <taxon>Metazoa</taxon>
        <taxon>Ecdysozoa</taxon>
        <taxon>Arthropoda</taxon>
        <taxon>Hexapoda</taxon>
        <taxon>Insecta</taxon>
        <taxon>Pterygota</taxon>
        <taxon>Neoptera</taxon>
        <taxon>Endopterygota</taxon>
        <taxon>Diptera</taxon>
        <taxon>Brachycera</taxon>
        <taxon>Muscomorpha</taxon>
        <taxon>Ephydroidea</taxon>
        <taxon>Drosophilidae</taxon>
        <taxon>Drosophila</taxon>
        <taxon>Sophophora</taxon>
    </lineage>
</organism>
<sequence>MEALVFPFQHSTPTVAVRLLPPPAASPSPTPATPTPLEILIPSRKPTPSYILHTPCPMLHPPLSWLTLQLCLLYLADVRFLLPGFFALVFSFLVVARILGHILHKVMPNMMGNSLHIHEVLNI</sequence>
<proteinExistence type="predicted"/>